<dbReference type="Proteomes" id="UP000204584">
    <property type="component" value="Segment"/>
</dbReference>
<evidence type="ECO:0000313" key="2">
    <source>
        <dbReference type="Proteomes" id="UP000204584"/>
    </source>
</evidence>
<reference evidence="1 2" key="1">
    <citation type="journal article" date="2013" name="Science">
        <title>Pandoraviruses: amoeba viruses with genomes up to 2.5 Mb reaching that of parasitic eukaryotes.</title>
        <authorList>
            <person name="Philippe N."/>
            <person name="Legendre M."/>
            <person name="Doutre G."/>
            <person name="Coute Y."/>
            <person name="Poirot O."/>
            <person name="Lescot M."/>
            <person name="Arslan D."/>
            <person name="Seltzer V."/>
            <person name="Bertaux L."/>
            <person name="Bruley C."/>
            <person name="Garin J."/>
            <person name="Claverie J.M."/>
            <person name="Abergel C."/>
        </authorList>
    </citation>
    <scope>NUCLEOTIDE SEQUENCE [LARGE SCALE GENOMIC DNA]</scope>
</reference>
<dbReference type="PROSITE" id="PS50297">
    <property type="entry name" value="ANK_REP_REGION"/>
    <property type="match status" value="2"/>
</dbReference>
<dbReference type="Pfam" id="PF12796">
    <property type="entry name" value="Ank_2"/>
    <property type="match status" value="1"/>
</dbReference>
<dbReference type="SMART" id="SM00248">
    <property type="entry name" value="ANK"/>
    <property type="match status" value="3"/>
</dbReference>
<dbReference type="PROSITE" id="PS50088">
    <property type="entry name" value="ANK_REPEAT"/>
    <property type="match status" value="2"/>
</dbReference>
<dbReference type="InterPro" id="IPR036770">
    <property type="entry name" value="Ankyrin_rpt-contain_sf"/>
</dbReference>
<accession>S4W5U0</accession>
<dbReference type="KEGG" id="vg:16607547"/>
<sequence>MELDILQALLMHVSSSATRASLAPSTADAVCPRKYPTRLLRTVRAWKGPRHAQAQLIDDMRTHLDPAAASPSAIDAKDYKGRTALFNLVRTRQNQAACYLLAQGADPLAENNGGTSPLALAAMGCSGEQGIGTLAFIDAALTRLRAVGRSGDVGRVVNDCLASQCPTVSLFRVVVMALVKQDTGAVGLLDVVLSHGADVQVEFPGRSTALHLAIHAKNPAAVAMLLKHGADPNAAKHDGATPLHLAILRDQPSIATLLLVHGADPLLCFGEPGISDSPYWRNKNAADLAFIEDHKLMADAIREWPALWKPATGTI</sequence>
<proteinExistence type="predicted"/>
<dbReference type="PANTHER" id="PTHR24118">
    <property type="entry name" value="POTE ANKYRIN DOMAIN"/>
    <property type="match status" value="1"/>
</dbReference>
<organism evidence="1 2">
    <name type="scientific">Pandoravirus salinus</name>
    <dbReference type="NCBI Taxonomy" id="1349410"/>
    <lineage>
        <taxon>Viruses</taxon>
        <taxon>Pandoravirus</taxon>
    </lineage>
</organism>
<gene>
    <name evidence="1" type="ORF">psal_cds_1361</name>
</gene>
<dbReference type="RefSeq" id="YP_008438839.1">
    <property type="nucleotide sequence ID" value="NC_022098.1"/>
</dbReference>
<protein>
    <submittedName>
        <fullName evidence="1">Ankyrin repeat domain containing protein</fullName>
    </submittedName>
</protein>
<dbReference type="GeneID" id="16607547"/>
<evidence type="ECO:0000313" key="1">
    <source>
        <dbReference type="EMBL" id="AGO85760.1"/>
    </source>
</evidence>
<dbReference type="EMBL" id="KC977571">
    <property type="protein sequence ID" value="AGO85760.1"/>
    <property type="molecule type" value="Genomic_DNA"/>
</dbReference>
<dbReference type="PANTHER" id="PTHR24118:SF100">
    <property type="entry name" value="FYVE-TYPE DOMAIN-CONTAINING PROTEIN"/>
    <property type="match status" value="1"/>
</dbReference>
<dbReference type="Gene3D" id="1.25.40.20">
    <property type="entry name" value="Ankyrin repeat-containing domain"/>
    <property type="match status" value="2"/>
</dbReference>
<keyword evidence="2" id="KW-1185">Reference proteome</keyword>
<dbReference type="InterPro" id="IPR002110">
    <property type="entry name" value="Ankyrin_rpt"/>
</dbReference>
<dbReference type="SUPFAM" id="SSF48403">
    <property type="entry name" value="Ankyrin repeat"/>
    <property type="match status" value="1"/>
</dbReference>
<name>S4W5U0_9VIRU</name>